<evidence type="ECO:0000313" key="4">
    <source>
        <dbReference type="EMBL" id="SFV51914.1"/>
    </source>
</evidence>
<reference evidence="4" key="1">
    <citation type="submission" date="2016-10" db="EMBL/GenBank/DDBJ databases">
        <authorList>
            <person name="de Groot N.N."/>
        </authorList>
    </citation>
    <scope>NUCLEOTIDE SEQUENCE</scope>
</reference>
<dbReference type="Pfam" id="PF16116">
    <property type="entry name" value="DUF4832"/>
    <property type="match status" value="1"/>
</dbReference>
<proteinExistence type="predicted"/>
<evidence type="ECO:0008006" key="5">
    <source>
        <dbReference type="Google" id="ProtNLM"/>
    </source>
</evidence>
<dbReference type="InterPro" id="IPR032267">
    <property type="entry name" value="DUF4832"/>
</dbReference>
<dbReference type="InterPro" id="IPR032379">
    <property type="entry name" value="DUF4874"/>
</dbReference>
<feature type="compositionally biased region" description="Acidic residues" evidence="1">
    <location>
        <begin position="43"/>
        <end position="63"/>
    </location>
</feature>
<accession>A0A1W1BEF5</accession>
<gene>
    <name evidence="4" type="ORF">MNB_SV-6-1317</name>
</gene>
<feature type="domain" description="DUF4874" evidence="3">
    <location>
        <begin position="84"/>
        <end position="246"/>
    </location>
</feature>
<sequence>MIRKISLALCFVFLYSGCELTSKPKMVYVENPPIVDENQTLPPEDENQTLPPEDENQTLPSEDEDIEVVIKESYREDASVNIDNPDRGLYDSNYDLNIEEEYNRFEDVRKNGYTLAYAPIDLEDYLTTDKLPDKLLKTIEKNLSDASSAGVNLIFRVKYSSAVGQDDPTKEIAISHLNQLKAILQKHKDSISVVQAGVIGAWGEWHDLTGDYADTDANYKENRRAIIDKLIEIFPDKYIQIRTPMHKELLYGDAKNYEDIGSGGKITPSIAFSNDTRAKIGHHNDCFLADDTDRGTYASNDINFWQKYVINDTKFAPVGGETCRDSSYLSCDNTLSQMKRYQYSYMNGVFKKGVIDRWKDEKCYQTIRENLGYRLVAKELSITHDHRYMKIKLSVQNRGFASPYIKSNMNFILDSGSKKYTYHIPVDSRTLYVNETKELIQGVDMSRIESGEYCLYLQIGSKNSAIKLSNKNLWDSKTKTNRLKCDIVIDD</sequence>
<dbReference type="EMBL" id="FPHC01000024">
    <property type="protein sequence ID" value="SFV51914.1"/>
    <property type="molecule type" value="Genomic_DNA"/>
</dbReference>
<evidence type="ECO:0000259" key="3">
    <source>
        <dbReference type="Pfam" id="PF16173"/>
    </source>
</evidence>
<organism evidence="4">
    <name type="scientific">hydrothermal vent metagenome</name>
    <dbReference type="NCBI Taxonomy" id="652676"/>
    <lineage>
        <taxon>unclassified sequences</taxon>
        <taxon>metagenomes</taxon>
        <taxon>ecological metagenomes</taxon>
    </lineage>
</organism>
<dbReference type="Pfam" id="PF16173">
    <property type="entry name" value="DUF4874"/>
    <property type="match status" value="1"/>
</dbReference>
<protein>
    <recommendedName>
        <fullName evidence="5">DUF4832 domain-containing protein</fullName>
    </recommendedName>
</protein>
<dbReference type="AlphaFoldDB" id="A0A1W1BEF5"/>
<feature type="domain" description="DUF4832" evidence="2">
    <location>
        <begin position="279"/>
        <end position="466"/>
    </location>
</feature>
<feature type="region of interest" description="Disordered" evidence="1">
    <location>
        <begin position="35"/>
        <end position="63"/>
    </location>
</feature>
<name>A0A1W1BEF5_9ZZZZ</name>
<evidence type="ECO:0000256" key="1">
    <source>
        <dbReference type="SAM" id="MobiDB-lite"/>
    </source>
</evidence>
<evidence type="ECO:0000259" key="2">
    <source>
        <dbReference type="Pfam" id="PF16116"/>
    </source>
</evidence>